<evidence type="ECO:0000256" key="10">
    <source>
        <dbReference type="RuleBase" id="RU362068"/>
    </source>
</evidence>
<dbReference type="InterPro" id="IPR003710">
    <property type="entry name" value="ApbA"/>
</dbReference>
<keyword evidence="7 10" id="KW-0560">Oxidoreductase</keyword>
<keyword evidence="14" id="KW-1185">Reference proteome</keyword>
<feature type="domain" description="Ketopantoate reductase C-terminal" evidence="12">
    <location>
        <begin position="180"/>
        <end position="301"/>
    </location>
</feature>
<dbReference type="InterPro" id="IPR036291">
    <property type="entry name" value="NAD(P)-bd_dom_sf"/>
</dbReference>
<dbReference type="PANTHER" id="PTHR43765">
    <property type="entry name" value="2-DEHYDROPANTOATE 2-REDUCTASE-RELATED"/>
    <property type="match status" value="1"/>
</dbReference>
<evidence type="ECO:0000256" key="6">
    <source>
        <dbReference type="ARBA" id="ARBA00022857"/>
    </source>
</evidence>
<dbReference type="Gene3D" id="3.40.50.720">
    <property type="entry name" value="NAD(P)-binding Rossmann-like Domain"/>
    <property type="match status" value="1"/>
</dbReference>
<evidence type="ECO:0000259" key="12">
    <source>
        <dbReference type="Pfam" id="PF08546"/>
    </source>
</evidence>
<keyword evidence="6 10" id="KW-0521">NADP</keyword>
<dbReference type="InterPro" id="IPR013752">
    <property type="entry name" value="KPA_reductase"/>
</dbReference>
<dbReference type="InterPro" id="IPR050838">
    <property type="entry name" value="Ketopantoate_reductase"/>
</dbReference>
<dbReference type="EMBL" id="JAXOJX010000019">
    <property type="protein sequence ID" value="MDZ5457536.1"/>
    <property type="molecule type" value="Genomic_DNA"/>
</dbReference>
<dbReference type="InterPro" id="IPR008927">
    <property type="entry name" value="6-PGluconate_DH-like_C_sf"/>
</dbReference>
<reference evidence="13 14" key="1">
    <citation type="submission" date="2023-11" db="EMBL/GenBank/DDBJ databases">
        <title>Draft genome of Azohydromonas lata strain H1 (DSM1123), a polyhydroxyalkanoate producer.</title>
        <authorList>
            <person name="Traversa D."/>
            <person name="D'Addabbo P."/>
            <person name="Pazzani C."/>
            <person name="Manzari C."/>
            <person name="Chiara M."/>
            <person name="Scrascia M."/>
        </authorList>
    </citation>
    <scope>NUCLEOTIDE SEQUENCE [LARGE SCALE GENOMIC DNA]</scope>
    <source>
        <strain evidence="13 14">H1</strain>
    </source>
</reference>
<dbReference type="InterPro" id="IPR013332">
    <property type="entry name" value="KPR_N"/>
</dbReference>
<name>A0ABU5IG64_9BURK</name>
<evidence type="ECO:0000256" key="9">
    <source>
        <dbReference type="ARBA" id="ARBA00048793"/>
    </source>
</evidence>
<evidence type="ECO:0000256" key="1">
    <source>
        <dbReference type="ARBA" id="ARBA00004994"/>
    </source>
</evidence>
<evidence type="ECO:0000313" key="14">
    <source>
        <dbReference type="Proteomes" id="UP001293718"/>
    </source>
</evidence>
<dbReference type="Gene3D" id="1.10.1040.10">
    <property type="entry name" value="N-(1-d-carboxylethyl)-l-norvaline Dehydrogenase, domain 2"/>
    <property type="match status" value="1"/>
</dbReference>
<dbReference type="PANTHER" id="PTHR43765:SF2">
    <property type="entry name" value="2-DEHYDROPANTOATE 2-REDUCTASE"/>
    <property type="match status" value="1"/>
</dbReference>
<evidence type="ECO:0000256" key="5">
    <source>
        <dbReference type="ARBA" id="ARBA00022655"/>
    </source>
</evidence>
<dbReference type="EC" id="1.1.1.169" evidence="3 10"/>
<dbReference type="RefSeq" id="WP_322465825.1">
    <property type="nucleotide sequence ID" value="NZ_JAXOJX010000019.1"/>
</dbReference>
<comment type="catalytic activity">
    <reaction evidence="9 10">
        <text>(R)-pantoate + NADP(+) = 2-dehydropantoate + NADPH + H(+)</text>
        <dbReference type="Rhea" id="RHEA:16233"/>
        <dbReference type="ChEBI" id="CHEBI:11561"/>
        <dbReference type="ChEBI" id="CHEBI:15378"/>
        <dbReference type="ChEBI" id="CHEBI:15980"/>
        <dbReference type="ChEBI" id="CHEBI:57783"/>
        <dbReference type="ChEBI" id="CHEBI:58349"/>
        <dbReference type="EC" id="1.1.1.169"/>
    </reaction>
</comment>
<comment type="function">
    <text evidence="10">Catalyzes the NADPH-dependent reduction of ketopantoate into pantoic acid.</text>
</comment>
<dbReference type="NCBIfam" id="TIGR00745">
    <property type="entry name" value="apbA_panE"/>
    <property type="match status" value="1"/>
</dbReference>
<evidence type="ECO:0000313" key="13">
    <source>
        <dbReference type="EMBL" id="MDZ5457536.1"/>
    </source>
</evidence>
<proteinExistence type="inferred from homology"/>
<comment type="caution">
    <text evidence="13">The sequence shown here is derived from an EMBL/GenBank/DDBJ whole genome shotgun (WGS) entry which is preliminary data.</text>
</comment>
<evidence type="ECO:0000256" key="2">
    <source>
        <dbReference type="ARBA" id="ARBA00007870"/>
    </source>
</evidence>
<sequence length="308" mass="32293">MRITVLGAGAMGSLFGGLLAEQGHAVELLDVNPAHIEQVQARGLTLETDGRGRRAVRLSIARPEAAGMKADCLIIFTKTLHTADALKAARGALHDDMLVLTLQNGLGNVEKVAELVPLSQIAVGVTTVPADMVGPGHVHSHGEGHVRMTMANGQHSDRLVSLAQALTGAGLPSTVDPSAQAAVWQKVAFNAALNTVCAVGDCTVGQVGERAEARSLAHRIAAEVLTVARARGLQVDEAGLHATLDHALDHHVHHKPSMLQDLLAGRPTEIDAINGAVLRAARELGMPVPCTEALDALVRLREQRALAH</sequence>
<evidence type="ECO:0000256" key="4">
    <source>
        <dbReference type="ARBA" id="ARBA00019465"/>
    </source>
</evidence>
<evidence type="ECO:0000259" key="11">
    <source>
        <dbReference type="Pfam" id="PF02558"/>
    </source>
</evidence>
<evidence type="ECO:0000256" key="3">
    <source>
        <dbReference type="ARBA" id="ARBA00013014"/>
    </source>
</evidence>
<comment type="pathway">
    <text evidence="1 10">Cofactor biosynthesis; (R)-pantothenate biosynthesis; (R)-pantoate from 3-methyl-2-oxobutanoate: step 2/2.</text>
</comment>
<keyword evidence="5 10" id="KW-0566">Pantothenate biosynthesis</keyword>
<dbReference type="Pfam" id="PF02558">
    <property type="entry name" value="ApbA"/>
    <property type="match status" value="1"/>
</dbReference>
<protein>
    <recommendedName>
        <fullName evidence="4 10">2-dehydropantoate 2-reductase</fullName>
        <ecNumber evidence="3 10">1.1.1.169</ecNumber>
    </recommendedName>
    <alternativeName>
        <fullName evidence="8 10">Ketopantoate reductase</fullName>
    </alternativeName>
</protein>
<evidence type="ECO:0000256" key="8">
    <source>
        <dbReference type="ARBA" id="ARBA00032024"/>
    </source>
</evidence>
<evidence type="ECO:0000256" key="7">
    <source>
        <dbReference type="ARBA" id="ARBA00023002"/>
    </source>
</evidence>
<gene>
    <name evidence="13" type="ORF">SM757_13225</name>
</gene>
<organism evidence="13 14">
    <name type="scientific">Azohydromonas lata</name>
    <dbReference type="NCBI Taxonomy" id="45677"/>
    <lineage>
        <taxon>Bacteria</taxon>
        <taxon>Pseudomonadati</taxon>
        <taxon>Pseudomonadota</taxon>
        <taxon>Betaproteobacteria</taxon>
        <taxon>Burkholderiales</taxon>
        <taxon>Sphaerotilaceae</taxon>
        <taxon>Azohydromonas</taxon>
    </lineage>
</organism>
<dbReference type="SUPFAM" id="SSF51735">
    <property type="entry name" value="NAD(P)-binding Rossmann-fold domains"/>
    <property type="match status" value="1"/>
</dbReference>
<dbReference type="SUPFAM" id="SSF48179">
    <property type="entry name" value="6-phosphogluconate dehydrogenase C-terminal domain-like"/>
    <property type="match status" value="1"/>
</dbReference>
<dbReference type="Pfam" id="PF08546">
    <property type="entry name" value="ApbA_C"/>
    <property type="match status" value="1"/>
</dbReference>
<accession>A0ABU5IG64</accession>
<dbReference type="Proteomes" id="UP001293718">
    <property type="component" value="Unassembled WGS sequence"/>
</dbReference>
<dbReference type="InterPro" id="IPR013328">
    <property type="entry name" value="6PGD_dom2"/>
</dbReference>
<feature type="domain" description="Ketopantoate reductase N-terminal" evidence="11">
    <location>
        <begin position="3"/>
        <end position="148"/>
    </location>
</feature>
<comment type="similarity">
    <text evidence="2 10">Belongs to the ketopantoate reductase family.</text>
</comment>